<keyword evidence="13" id="KW-1185">Reference proteome</keyword>
<dbReference type="GO" id="GO:0000155">
    <property type="term" value="F:phosphorelay sensor kinase activity"/>
    <property type="evidence" value="ECO:0007669"/>
    <property type="project" value="InterPro"/>
</dbReference>
<dbReference type="InterPro" id="IPR011712">
    <property type="entry name" value="Sig_transdc_His_kin_sub3_dim/P"/>
</dbReference>
<feature type="domain" description="Signal transduction histidine kinase subgroup 3 dimerisation and phosphoacceptor" evidence="11">
    <location>
        <begin position="177"/>
        <end position="242"/>
    </location>
</feature>
<protein>
    <recommendedName>
        <fullName evidence="2">histidine kinase</fullName>
        <ecNumber evidence="2">2.7.13.3</ecNumber>
    </recommendedName>
</protein>
<evidence type="ECO:0000256" key="6">
    <source>
        <dbReference type="ARBA" id="ARBA00022777"/>
    </source>
</evidence>
<dbReference type="EC" id="2.7.13.3" evidence="2"/>
<feature type="transmembrane region" description="Helical" evidence="9">
    <location>
        <begin position="79"/>
        <end position="97"/>
    </location>
</feature>
<evidence type="ECO:0000256" key="9">
    <source>
        <dbReference type="SAM" id="Phobius"/>
    </source>
</evidence>
<evidence type="ECO:0000256" key="3">
    <source>
        <dbReference type="ARBA" id="ARBA00022553"/>
    </source>
</evidence>
<dbReference type="Proteomes" id="UP000520767">
    <property type="component" value="Unassembled WGS sequence"/>
</dbReference>
<dbReference type="Pfam" id="PF02518">
    <property type="entry name" value="HATPase_c"/>
    <property type="match status" value="1"/>
</dbReference>
<sequence length="376" mass="40088">MTYRRLGLGVTVALLVGLGALDLVQHYRTDPPAALAFGVVRAVPLLFYRRLPLEAWLFELAAVVALAVVSTPVTSAEPWPWAVTSTAALTALGGLVAARGHRRLSLTMLGVLTGLGLLLWVWPDRGDLTSVVVNSVLCGVGVLVGDIVHSRRSMAVELAEERQVSAAERELRSVVEERARIARELHDVVAHHMSVIVVQSETARYRLDGLPEAAAAEFTEIARLARGSLSELRGLLSALRDDGADPNRAPQPTLAELPALVARVEAAGTPVTLTVGPGTDDLSQVLQLAVFRIVQEGLSNVVRHAPGARTWVDVGRTGETLRVEVTNEAVAGGGPLTEKEGGHGLVGVRERVTLLGGRFEVDQPDGGWRLRAVLPL</sequence>
<gene>
    <name evidence="12" type="ORF">FHR82_001866</name>
</gene>
<dbReference type="SUPFAM" id="SSF55874">
    <property type="entry name" value="ATPase domain of HSP90 chaperone/DNA topoisomerase II/histidine kinase"/>
    <property type="match status" value="1"/>
</dbReference>
<keyword evidence="7" id="KW-0067">ATP-binding</keyword>
<reference evidence="12 13" key="1">
    <citation type="submission" date="2020-08" db="EMBL/GenBank/DDBJ databases">
        <title>Genomic Encyclopedia of Type Strains, Phase III (KMG-III): the genomes of soil and plant-associated and newly described type strains.</title>
        <authorList>
            <person name="Whitman W."/>
        </authorList>
    </citation>
    <scope>NUCLEOTIDE SEQUENCE [LARGE SCALE GENOMIC DNA]</scope>
    <source>
        <strain evidence="12 13">CECT 8960</strain>
    </source>
</reference>
<dbReference type="GO" id="GO:0005524">
    <property type="term" value="F:ATP binding"/>
    <property type="evidence" value="ECO:0007669"/>
    <property type="project" value="UniProtKB-KW"/>
</dbReference>
<evidence type="ECO:0000259" key="10">
    <source>
        <dbReference type="Pfam" id="PF02518"/>
    </source>
</evidence>
<keyword evidence="8" id="KW-0902">Two-component regulatory system</keyword>
<evidence type="ECO:0000256" key="2">
    <source>
        <dbReference type="ARBA" id="ARBA00012438"/>
    </source>
</evidence>
<keyword evidence="9" id="KW-1133">Transmembrane helix</keyword>
<organism evidence="12 13">
    <name type="scientific">Actinophytocola algeriensis</name>
    <dbReference type="NCBI Taxonomy" id="1768010"/>
    <lineage>
        <taxon>Bacteria</taxon>
        <taxon>Bacillati</taxon>
        <taxon>Actinomycetota</taxon>
        <taxon>Actinomycetes</taxon>
        <taxon>Pseudonocardiales</taxon>
        <taxon>Pseudonocardiaceae</taxon>
    </lineage>
</organism>
<dbReference type="InterPro" id="IPR036890">
    <property type="entry name" value="HATPase_C_sf"/>
</dbReference>
<evidence type="ECO:0000256" key="7">
    <source>
        <dbReference type="ARBA" id="ARBA00022840"/>
    </source>
</evidence>
<keyword evidence="3" id="KW-0597">Phosphoprotein</keyword>
<dbReference type="CDD" id="cd16917">
    <property type="entry name" value="HATPase_UhpB-NarQ-NarX-like"/>
    <property type="match status" value="1"/>
</dbReference>
<dbReference type="InterPro" id="IPR003594">
    <property type="entry name" value="HATPase_dom"/>
</dbReference>
<dbReference type="Pfam" id="PF07730">
    <property type="entry name" value="HisKA_3"/>
    <property type="match status" value="1"/>
</dbReference>
<name>A0A7W7Q275_9PSEU</name>
<dbReference type="GO" id="GO:0016020">
    <property type="term" value="C:membrane"/>
    <property type="evidence" value="ECO:0007669"/>
    <property type="project" value="InterPro"/>
</dbReference>
<dbReference type="PANTHER" id="PTHR24421:SF10">
    <property type="entry name" value="NITRATE_NITRITE SENSOR PROTEIN NARQ"/>
    <property type="match status" value="1"/>
</dbReference>
<dbReference type="GO" id="GO:0046983">
    <property type="term" value="F:protein dimerization activity"/>
    <property type="evidence" value="ECO:0007669"/>
    <property type="project" value="InterPro"/>
</dbReference>
<evidence type="ECO:0000256" key="5">
    <source>
        <dbReference type="ARBA" id="ARBA00022741"/>
    </source>
</evidence>
<dbReference type="InterPro" id="IPR050482">
    <property type="entry name" value="Sensor_HK_TwoCompSys"/>
</dbReference>
<feature type="transmembrane region" description="Helical" evidence="9">
    <location>
        <begin position="31"/>
        <end position="48"/>
    </location>
</feature>
<comment type="caution">
    <text evidence="12">The sequence shown here is derived from an EMBL/GenBank/DDBJ whole genome shotgun (WGS) entry which is preliminary data.</text>
</comment>
<evidence type="ECO:0000313" key="13">
    <source>
        <dbReference type="Proteomes" id="UP000520767"/>
    </source>
</evidence>
<proteinExistence type="predicted"/>
<feature type="transmembrane region" description="Helical" evidence="9">
    <location>
        <begin position="128"/>
        <end position="148"/>
    </location>
</feature>
<keyword evidence="5" id="KW-0547">Nucleotide-binding</keyword>
<dbReference type="Gene3D" id="3.30.565.10">
    <property type="entry name" value="Histidine kinase-like ATPase, C-terminal domain"/>
    <property type="match status" value="1"/>
</dbReference>
<dbReference type="RefSeq" id="WP_184809845.1">
    <property type="nucleotide sequence ID" value="NZ_JACHJQ010000002.1"/>
</dbReference>
<dbReference type="Gene3D" id="1.20.5.1930">
    <property type="match status" value="1"/>
</dbReference>
<evidence type="ECO:0000256" key="1">
    <source>
        <dbReference type="ARBA" id="ARBA00000085"/>
    </source>
</evidence>
<feature type="transmembrane region" description="Helical" evidence="9">
    <location>
        <begin position="104"/>
        <end position="122"/>
    </location>
</feature>
<keyword evidence="6 12" id="KW-0418">Kinase</keyword>
<evidence type="ECO:0000256" key="4">
    <source>
        <dbReference type="ARBA" id="ARBA00022679"/>
    </source>
</evidence>
<dbReference type="AlphaFoldDB" id="A0A7W7Q275"/>
<feature type="domain" description="Histidine kinase/HSP90-like ATPase" evidence="10">
    <location>
        <begin position="288"/>
        <end position="376"/>
    </location>
</feature>
<evidence type="ECO:0000256" key="8">
    <source>
        <dbReference type="ARBA" id="ARBA00023012"/>
    </source>
</evidence>
<keyword evidence="4" id="KW-0808">Transferase</keyword>
<keyword evidence="9" id="KW-0472">Membrane</keyword>
<keyword evidence="9" id="KW-0812">Transmembrane</keyword>
<comment type="catalytic activity">
    <reaction evidence="1">
        <text>ATP + protein L-histidine = ADP + protein N-phospho-L-histidine.</text>
        <dbReference type="EC" id="2.7.13.3"/>
    </reaction>
</comment>
<dbReference type="PANTHER" id="PTHR24421">
    <property type="entry name" value="NITRATE/NITRITE SENSOR PROTEIN NARX-RELATED"/>
    <property type="match status" value="1"/>
</dbReference>
<dbReference type="EMBL" id="JACHJQ010000002">
    <property type="protein sequence ID" value="MBB4905649.1"/>
    <property type="molecule type" value="Genomic_DNA"/>
</dbReference>
<feature type="transmembrane region" description="Helical" evidence="9">
    <location>
        <begin position="55"/>
        <end position="73"/>
    </location>
</feature>
<accession>A0A7W7Q275</accession>
<evidence type="ECO:0000313" key="12">
    <source>
        <dbReference type="EMBL" id="MBB4905649.1"/>
    </source>
</evidence>
<evidence type="ECO:0000259" key="11">
    <source>
        <dbReference type="Pfam" id="PF07730"/>
    </source>
</evidence>